<dbReference type="AlphaFoldDB" id="A0A0C9YDB1"/>
<dbReference type="GO" id="GO:0000381">
    <property type="term" value="P:regulation of alternative mRNA splicing, via spliceosome"/>
    <property type="evidence" value="ECO:0007669"/>
    <property type="project" value="InterPro"/>
</dbReference>
<feature type="compositionally biased region" description="Basic and acidic residues" evidence="6">
    <location>
        <begin position="284"/>
        <end position="315"/>
    </location>
</feature>
<dbReference type="EMBL" id="KN838542">
    <property type="protein sequence ID" value="KIK08337.1"/>
    <property type="molecule type" value="Genomic_DNA"/>
</dbReference>
<reference evidence="7 8" key="1">
    <citation type="submission" date="2014-04" db="EMBL/GenBank/DDBJ databases">
        <authorList>
            <consortium name="DOE Joint Genome Institute"/>
            <person name="Kuo A."/>
            <person name="Kohler A."/>
            <person name="Nagy L.G."/>
            <person name="Floudas D."/>
            <person name="Copeland A."/>
            <person name="Barry K.W."/>
            <person name="Cichocki N."/>
            <person name="Veneault-Fourrey C."/>
            <person name="LaButti K."/>
            <person name="Lindquist E.A."/>
            <person name="Lipzen A."/>
            <person name="Lundell T."/>
            <person name="Morin E."/>
            <person name="Murat C."/>
            <person name="Sun H."/>
            <person name="Tunlid A."/>
            <person name="Henrissat B."/>
            <person name="Grigoriev I.V."/>
            <person name="Hibbett D.S."/>
            <person name="Martin F."/>
            <person name="Nordberg H.P."/>
            <person name="Cantor M.N."/>
            <person name="Hua S.X."/>
        </authorList>
    </citation>
    <scope>NUCLEOTIDE SEQUENCE [LARGE SCALE GENOMIC DNA]</scope>
    <source>
        <strain evidence="7 8">LaAM-08-1</strain>
    </source>
</reference>
<dbReference type="Proteomes" id="UP000054477">
    <property type="component" value="Unassembled WGS sequence"/>
</dbReference>
<evidence type="ECO:0000313" key="7">
    <source>
        <dbReference type="EMBL" id="KIK08337.1"/>
    </source>
</evidence>
<sequence length="371" mass="41464">MELPSLRELELESHLRERDTRLTELTDEVTRLRQYLSTHPGPSTADLVTLPPALVSILLPHFNSAAASATSSHSTVTAALSQRSRLLQEENDEFYKLLKRGETGRLKEEVRGLRKVVEKLEGALRESHQVINSLSYVFRMADYQAGAYLVYSTELDKSYDALMNSSRQVNSVNNSKSHTRSPRNVYNSLPQAHSMGNGNGATKLPPTGPRAYKKPRLSEPQASPPTRPNHTLPSHKSQIHSNASTRSGDRRDYLSRPSNEQQKSSRSKIDVDEDDRESPALPAERVRDHDRERIRERSRKDRERTRDRERDRDGNRTPASRRNGSHTSSSVRGGSVGGGGGSSRTINDRSTVASTDLIHGGDRTLAERMGL</sequence>
<keyword evidence="4" id="KW-0508">mRNA splicing</keyword>
<dbReference type="GO" id="GO:0006397">
    <property type="term" value="P:mRNA processing"/>
    <property type="evidence" value="ECO:0007669"/>
    <property type="project" value="UniProtKB-KW"/>
</dbReference>
<protein>
    <submittedName>
        <fullName evidence="7">Uncharacterized protein</fullName>
    </submittedName>
</protein>
<feature type="region of interest" description="Disordered" evidence="6">
    <location>
        <begin position="167"/>
        <end position="371"/>
    </location>
</feature>
<feature type="compositionally biased region" description="Polar residues" evidence="6">
    <location>
        <begin position="182"/>
        <end position="196"/>
    </location>
</feature>
<evidence type="ECO:0000313" key="8">
    <source>
        <dbReference type="Proteomes" id="UP000054477"/>
    </source>
</evidence>
<evidence type="ECO:0000256" key="1">
    <source>
        <dbReference type="ARBA" id="ARBA00004123"/>
    </source>
</evidence>
<name>A0A0C9YDB1_9AGAR</name>
<evidence type="ECO:0000256" key="5">
    <source>
        <dbReference type="ARBA" id="ARBA00023242"/>
    </source>
</evidence>
<dbReference type="OrthoDB" id="3363802at2759"/>
<accession>A0A0C9YDB1</accession>
<comment type="similarity">
    <text evidence="2">Belongs to the fl(2)d family.</text>
</comment>
<dbReference type="Pfam" id="PF17098">
    <property type="entry name" value="Wtap"/>
    <property type="match status" value="1"/>
</dbReference>
<evidence type="ECO:0000256" key="6">
    <source>
        <dbReference type="SAM" id="MobiDB-lite"/>
    </source>
</evidence>
<organism evidence="7 8">
    <name type="scientific">Laccaria amethystina LaAM-08-1</name>
    <dbReference type="NCBI Taxonomy" id="1095629"/>
    <lineage>
        <taxon>Eukaryota</taxon>
        <taxon>Fungi</taxon>
        <taxon>Dikarya</taxon>
        <taxon>Basidiomycota</taxon>
        <taxon>Agaricomycotina</taxon>
        <taxon>Agaricomycetes</taxon>
        <taxon>Agaricomycetidae</taxon>
        <taxon>Agaricales</taxon>
        <taxon>Agaricineae</taxon>
        <taxon>Hydnangiaceae</taxon>
        <taxon>Laccaria</taxon>
    </lineage>
</organism>
<feature type="compositionally biased region" description="Low complexity" evidence="6">
    <location>
        <begin position="167"/>
        <end position="176"/>
    </location>
</feature>
<dbReference type="GO" id="GO:0005634">
    <property type="term" value="C:nucleus"/>
    <property type="evidence" value="ECO:0007669"/>
    <property type="project" value="UniProtKB-SubCell"/>
</dbReference>
<dbReference type="HOGENOM" id="CLU_041315_0_0_1"/>
<dbReference type="GO" id="GO:0008380">
    <property type="term" value="P:RNA splicing"/>
    <property type="evidence" value="ECO:0007669"/>
    <property type="project" value="UniProtKB-KW"/>
</dbReference>
<dbReference type="InterPro" id="IPR033757">
    <property type="entry name" value="WTAP"/>
</dbReference>
<dbReference type="GO" id="GO:0016556">
    <property type="term" value="P:mRNA modification"/>
    <property type="evidence" value="ECO:0007669"/>
    <property type="project" value="InterPro"/>
</dbReference>
<keyword evidence="5" id="KW-0539">Nucleus</keyword>
<evidence type="ECO:0000256" key="3">
    <source>
        <dbReference type="ARBA" id="ARBA00022664"/>
    </source>
</evidence>
<reference evidence="8" key="2">
    <citation type="submission" date="2015-01" db="EMBL/GenBank/DDBJ databases">
        <title>Evolutionary Origins and Diversification of the Mycorrhizal Mutualists.</title>
        <authorList>
            <consortium name="DOE Joint Genome Institute"/>
            <consortium name="Mycorrhizal Genomics Consortium"/>
            <person name="Kohler A."/>
            <person name="Kuo A."/>
            <person name="Nagy L.G."/>
            <person name="Floudas D."/>
            <person name="Copeland A."/>
            <person name="Barry K.W."/>
            <person name="Cichocki N."/>
            <person name="Veneault-Fourrey C."/>
            <person name="LaButti K."/>
            <person name="Lindquist E.A."/>
            <person name="Lipzen A."/>
            <person name="Lundell T."/>
            <person name="Morin E."/>
            <person name="Murat C."/>
            <person name="Riley R."/>
            <person name="Ohm R."/>
            <person name="Sun H."/>
            <person name="Tunlid A."/>
            <person name="Henrissat B."/>
            <person name="Grigoriev I.V."/>
            <person name="Hibbett D.S."/>
            <person name="Martin F."/>
        </authorList>
    </citation>
    <scope>NUCLEOTIDE SEQUENCE [LARGE SCALE GENOMIC DNA]</scope>
    <source>
        <strain evidence="8">LaAM-08-1</strain>
    </source>
</reference>
<feature type="compositionally biased region" description="Polar residues" evidence="6">
    <location>
        <begin position="228"/>
        <end position="246"/>
    </location>
</feature>
<feature type="compositionally biased region" description="Basic and acidic residues" evidence="6">
    <location>
        <begin position="359"/>
        <end position="371"/>
    </location>
</feature>
<proteinExistence type="inferred from homology"/>
<evidence type="ECO:0000256" key="2">
    <source>
        <dbReference type="ARBA" id="ARBA00010313"/>
    </source>
</evidence>
<comment type="subcellular location">
    <subcellularLocation>
        <location evidence="1">Nucleus</location>
    </subcellularLocation>
</comment>
<evidence type="ECO:0000256" key="4">
    <source>
        <dbReference type="ARBA" id="ARBA00023187"/>
    </source>
</evidence>
<keyword evidence="8" id="KW-1185">Reference proteome</keyword>
<gene>
    <name evidence="7" type="ORF">K443DRAFT_555878</name>
</gene>
<keyword evidence="3" id="KW-0507">mRNA processing</keyword>
<dbReference type="STRING" id="1095629.A0A0C9YDB1"/>